<feature type="chain" id="PRO_5042207702" description="C-type lectin domain-containing protein" evidence="2">
    <location>
        <begin position="19"/>
        <end position="308"/>
    </location>
</feature>
<dbReference type="AlphaFoldDB" id="A0AAE0Y736"/>
<dbReference type="InterPro" id="IPR001304">
    <property type="entry name" value="C-type_lectin-like"/>
</dbReference>
<organism evidence="4 5">
    <name type="scientific">Elysia crispata</name>
    <name type="common">lettuce slug</name>
    <dbReference type="NCBI Taxonomy" id="231223"/>
    <lineage>
        <taxon>Eukaryota</taxon>
        <taxon>Metazoa</taxon>
        <taxon>Spiralia</taxon>
        <taxon>Lophotrochozoa</taxon>
        <taxon>Mollusca</taxon>
        <taxon>Gastropoda</taxon>
        <taxon>Heterobranchia</taxon>
        <taxon>Euthyneura</taxon>
        <taxon>Panpulmonata</taxon>
        <taxon>Sacoglossa</taxon>
        <taxon>Placobranchoidea</taxon>
        <taxon>Plakobranchidae</taxon>
        <taxon>Elysia</taxon>
    </lineage>
</organism>
<feature type="signal peptide" evidence="2">
    <location>
        <begin position="1"/>
        <end position="18"/>
    </location>
</feature>
<evidence type="ECO:0000256" key="2">
    <source>
        <dbReference type="SAM" id="SignalP"/>
    </source>
</evidence>
<dbReference type="PROSITE" id="PS00615">
    <property type="entry name" value="C_TYPE_LECTIN_1"/>
    <property type="match status" value="1"/>
</dbReference>
<dbReference type="PROSITE" id="PS50041">
    <property type="entry name" value="C_TYPE_LECTIN_2"/>
    <property type="match status" value="2"/>
</dbReference>
<dbReference type="PANTHER" id="PTHR22803">
    <property type="entry name" value="MANNOSE, PHOSPHOLIPASE, LECTIN RECEPTOR RELATED"/>
    <property type="match status" value="1"/>
</dbReference>
<accession>A0AAE0Y736</accession>
<dbReference type="SUPFAM" id="SSF56436">
    <property type="entry name" value="C-type lectin-like"/>
    <property type="match status" value="2"/>
</dbReference>
<dbReference type="Proteomes" id="UP001283361">
    <property type="component" value="Unassembled WGS sequence"/>
</dbReference>
<keyword evidence="2" id="KW-0732">Signal</keyword>
<gene>
    <name evidence="4" type="ORF">RRG08_052529</name>
</gene>
<feature type="domain" description="C-type lectin" evidence="3">
    <location>
        <begin position="29"/>
        <end position="145"/>
    </location>
</feature>
<evidence type="ECO:0000313" key="4">
    <source>
        <dbReference type="EMBL" id="KAK3735247.1"/>
    </source>
</evidence>
<evidence type="ECO:0000259" key="3">
    <source>
        <dbReference type="PROSITE" id="PS50041"/>
    </source>
</evidence>
<proteinExistence type="predicted"/>
<dbReference type="InterPro" id="IPR018378">
    <property type="entry name" value="C-type_lectin_CS"/>
</dbReference>
<keyword evidence="5" id="KW-1185">Reference proteome</keyword>
<evidence type="ECO:0000256" key="1">
    <source>
        <dbReference type="ARBA" id="ARBA00023157"/>
    </source>
</evidence>
<dbReference type="InterPro" id="IPR016187">
    <property type="entry name" value="CTDL_fold"/>
</dbReference>
<reference evidence="4" key="1">
    <citation type="journal article" date="2023" name="G3 (Bethesda)">
        <title>A reference genome for the long-term kleptoplast-retaining sea slug Elysia crispata morphotype clarki.</title>
        <authorList>
            <person name="Eastman K.E."/>
            <person name="Pendleton A.L."/>
            <person name="Shaikh M.A."/>
            <person name="Suttiyut T."/>
            <person name="Ogas R."/>
            <person name="Tomko P."/>
            <person name="Gavelis G."/>
            <person name="Widhalm J.R."/>
            <person name="Wisecaver J.H."/>
        </authorList>
    </citation>
    <scope>NUCLEOTIDE SEQUENCE</scope>
    <source>
        <strain evidence="4">ECLA1</strain>
    </source>
</reference>
<keyword evidence="1" id="KW-1015">Disulfide bond</keyword>
<dbReference type="InterPro" id="IPR016186">
    <property type="entry name" value="C-type_lectin-like/link_sf"/>
</dbReference>
<feature type="domain" description="C-type lectin" evidence="3">
    <location>
        <begin position="165"/>
        <end position="300"/>
    </location>
</feature>
<dbReference type="SMART" id="SM00034">
    <property type="entry name" value="CLECT"/>
    <property type="match status" value="2"/>
</dbReference>
<dbReference type="InterPro" id="IPR050111">
    <property type="entry name" value="C-type_lectin/snaclec_domain"/>
</dbReference>
<evidence type="ECO:0000313" key="5">
    <source>
        <dbReference type="Proteomes" id="UP001283361"/>
    </source>
</evidence>
<dbReference type="EMBL" id="JAWDGP010006811">
    <property type="protein sequence ID" value="KAK3735247.1"/>
    <property type="molecule type" value="Genomic_DNA"/>
</dbReference>
<comment type="caution">
    <text evidence="4">The sequence shown here is derived from an EMBL/GenBank/DDBJ whole genome shotgun (WGS) entry which is preliminary data.</text>
</comment>
<sequence length="308" mass="35468">MLSFAHLLICTFFTLTVAQQQCEPGWVSTEKSCYLLSDEKSLYHDGPKHFVAWAKCQDKNGHVASVTSKKENDFLKSWLTAAINDSTEGVWLGGSDYHGINQWAWNSPHEKVVFSDWADNPGTSGRCMSMSPKFGYSWVPEDCEKTKNMKFICEQDRCTQPTECFKGSCYTLLCSTHRAKVTADYMEYNEDGDPVMPDYTVCPKGSIARIESKEENDFIKTFLSKSEDFVRFVWTGGYDEDYEWKWQDTDDMVTGFTDWVQEDDYTFYRFHEEGCIALSRSDDWAWKDLDCEDKYPVLCEEPDLSASG</sequence>
<name>A0AAE0Y736_9GAST</name>
<protein>
    <recommendedName>
        <fullName evidence="3">C-type lectin domain-containing protein</fullName>
    </recommendedName>
</protein>
<dbReference type="CDD" id="cd00037">
    <property type="entry name" value="CLECT"/>
    <property type="match status" value="2"/>
</dbReference>
<dbReference type="Pfam" id="PF00059">
    <property type="entry name" value="Lectin_C"/>
    <property type="match status" value="2"/>
</dbReference>
<dbReference type="Gene3D" id="3.10.100.10">
    <property type="entry name" value="Mannose-Binding Protein A, subunit A"/>
    <property type="match status" value="2"/>
</dbReference>